<dbReference type="PANTHER" id="PTHR43132:SF6">
    <property type="entry name" value="HTH-TYPE TRANSCRIPTIONAL REPRESSOR CZRA"/>
    <property type="match status" value="1"/>
</dbReference>
<dbReference type="Proteomes" id="UP001597097">
    <property type="component" value="Unassembled WGS sequence"/>
</dbReference>
<keyword evidence="2" id="KW-0238">DNA-binding</keyword>
<name>A0ABW4G281_9ACTN</name>
<dbReference type="RefSeq" id="WP_308126994.1">
    <property type="nucleotide sequence ID" value="NZ_JAHKRM010000008.1"/>
</dbReference>
<dbReference type="Gene3D" id="1.10.10.10">
    <property type="entry name" value="Winged helix-like DNA-binding domain superfamily/Winged helix DNA-binding domain"/>
    <property type="match status" value="1"/>
</dbReference>
<dbReference type="Pfam" id="PF19361">
    <property type="entry name" value="DUF5937"/>
    <property type="match status" value="1"/>
</dbReference>
<dbReference type="SMART" id="SM00418">
    <property type="entry name" value="HTH_ARSR"/>
    <property type="match status" value="1"/>
</dbReference>
<keyword evidence="3" id="KW-0804">Transcription</keyword>
<evidence type="ECO:0000256" key="2">
    <source>
        <dbReference type="ARBA" id="ARBA00023125"/>
    </source>
</evidence>
<comment type="caution">
    <text evidence="5">The sequence shown here is derived from an EMBL/GenBank/DDBJ whole genome shotgun (WGS) entry which is preliminary data.</text>
</comment>
<evidence type="ECO:0000313" key="5">
    <source>
        <dbReference type="EMBL" id="MFD1536490.1"/>
    </source>
</evidence>
<protein>
    <submittedName>
        <fullName evidence="5">ArsR/SmtB family transcription factor</fullName>
    </submittedName>
</protein>
<dbReference type="InterPro" id="IPR045981">
    <property type="entry name" value="DUF5937"/>
</dbReference>
<sequence>MFRIEVTPQDMVASRFAISPLIETMHAQWVIEGRTAAGAHRRWADKWREPYKKLVDHHPALRALAAITGNKGSANVDFIAPPPAGMSVPFETELATMRTTPVGQAHAEIATVLAARPPVPEWTRALLLGPDVVQVLADAYEALWTEILSKDWPRFQAILERDVVQRAGRLAAYGWAAALDDLSEQVRWHGDGYIEVRMGKGEERRRLGGKGLLFLPSAFVPRVGAYLEDAWPYALTYPARGTGAEPPVTGAGLAVLIGRTRARILTELAVPATTTHLAALLGHSLGTTGGHLAALRGTGLITGTRTGRTVLYARTPLGDALVAGNL</sequence>
<evidence type="ECO:0000259" key="4">
    <source>
        <dbReference type="SMART" id="SM00418"/>
    </source>
</evidence>
<dbReference type="InterPro" id="IPR011991">
    <property type="entry name" value="ArsR-like_HTH"/>
</dbReference>
<keyword evidence="6" id="KW-1185">Reference proteome</keyword>
<organism evidence="5 6">
    <name type="scientific">Nonomuraea guangzhouensis</name>
    <dbReference type="NCBI Taxonomy" id="1291555"/>
    <lineage>
        <taxon>Bacteria</taxon>
        <taxon>Bacillati</taxon>
        <taxon>Actinomycetota</taxon>
        <taxon>Actinomycetes</taxon>
        <taxon>Streptosporangiales</taxon>
        <taxon>Streptosporangiaceae</taxon>
        <taxon>Nonomuraea</taxon>
    </lineage>
</organism>
<dbReference type="InterPro" id="IPR036390">
    <property type="entry name" value="WH_DNA-bd_sf"/>
</dbReference>
<keyword evidence="1" id="KW-0805">Transcription regulation</keyword>
<gene>
    <name evidence="5" type="ORF">ACFSJ0_05560</name>
</gene>
<dbReference type="PANTHER" id="PTHR43132">
    <property type="entry name" value="ARSENICAL RESISTANCE OPERON REPRESSOR ARSR-RELATED"/>
    <property type="match status" value="1"/>
</dbReference>
<evidence type="ECO:0000256" key="3">
    <source>
        <dbReference type="ARBA" id="ARBA00023163"/>
    </source>
</evidence>
<proteinExistence type="predicted"/>
<accession>A0ABW4G281</accession>
<dbReference type="CDD" id="cd00090">
    <property type="entry name" value="HTH_ARSR"/>
    <property type="match status" value="1"/>
</dbReference>
<reference evidence="6" key="1">
    <citation type="journal article" date="2019" name="Int. J. Syst. Evol. Microbiol.">
        <title>The Global Catalogue of Microorganisms (GCM) 10K type strain sequencing project: providing services to taxonomists for standard genome sequencing and annotation.</title>
        <authorList>
            <consortium name="The Broad Institute Genomics Platform"/>
            <consortium name="The Broad Institute Genome Sequencing Center for Infectious Disease"/>
            <person name="Wu L."/>
            <person name="Ma J."/>
        </authorList>
    </citation>
    <scope>NUCLEOTIDE SEQUENCE [LARGE SCALE GENOMIC DNA]</scope>
    <source>
        <strain evidence="6">CGMCC 1.15399</strain>
    </source>
</reference>
<dbReference type="InterPro" id="IPR001845">
    <property type="entry name" value="HTH_ArsR_DNA-bd_dom"/>
</dbReference>
<feature type="domain" description="HTH arsR-type" evidence="4">
    <location>
        <begin position="251"/>
        <end position="326"/>
    </location>
</feature>
<dbReference type="EMBL" id="JBHUCM010000005">
    <property type="protein sequence ID" value="MFD1536490.1"/>
    <property type="molecule type" value="Genomic_DNA"/>
</dbReference>
<dbReference type="SUPFAM" id="SSF46785">
    <property type="entry name" value="Winged helix' DNA-binding domain"/>
    <property type="match status" value="1"/>
</dbReference>
<evidence type="ECO:0000256" key="1">
    <source>
        <dbReference type="ARBA" id="ARBA00023015"/>
    </source>
</evidence>
<dbReference type="InterPro" id="IPR036388">
    <property type="entry name" value="WH-like_DNA-bd_sf"/>
</dbReference>
<evidence type="ECO:0000313" key="6">
    <source>
        <dbReference type="Proteomes" id="UP001597097"/>
    </source>
</evidence>
<dbReference type="InterPro" id="IPR051011">
    <property type="entry name" value="Metal_resp_trans_reg"/>
</dbReference>